<dbReference type="EMBL" id="KT897276">
    <property type="protein sequence ID" value="ALT05497.1"/>
    <property type="molecule type" value="Genomic_DNA"/>
</dbReference>
<accession>A0A126JIH5</accession>
<name>A0A126JIH5_CLOBO</name>
<reference evidence="2" key="1">
    <citation type="journal article" date="2016" name="Genome Biol. Evol.">
        <title>Evolution of chromosomal Clostridium botulinum type E neurotoxin gene clusters: evidence provided by their rare plasmid borne counterparts.</title>
        <authorList>
            <person name="Carter A.T."/>
            <person name="Austin J.W."/>
            <person name="Weedmark K.A."/>
            <person name="Peck M.W."/>
        </authorList>
    </citation>
    <scope>NUCLEOTIDE SEQUENCE</scope>
    <source>
        <strain evidence="1">INGR16-02E1</strain>
        <strain evidence="2">ST0210E1</strain>
        <plasmid evidence="1">pINGR16-02E1</plasmid>
        <plasmid evidence="2">pST0210E1</plasmid>
    </source>
</reference>
<geneLocation type="plasmid" evidence="1">
    <name>pINGR16-02E1</name>
</geneLocation>
<evidence type="ECO:0000313" key="1">
    <source>
        <dbReference type="EMBL" id="ALT05497.1"/>
    </source>
</evidence>
<protein>
    <submittedName>
        <fullName evidence="2">Uncharacterized protein</fullName>
    </submittedName>
</protein>
<organism evidence="2">
    <name type="scientific">Clostridium botulinum</name>
    <dbReference type="NCBI Taxonomy" id="1491"/>
    <lineage>
        <taxon>Bacteria</taxon>
        <taxon>Bacillati</taxon>
        <taxon>Bacillota</taxon>
        <taxon>Clostridia</taxon>
        <taxon>Eubacteriales</taxon>
        <taxon>Clostridiaceae</taxon>
        <taxon>Clostridium</taxon>
    </lineage>
</organism>
<geneLocation type="plasmid" evidence="2">
    <name>pST0210E1</name>
</geneLocation>
<keyword evidence="2" id="KW-0614">Plasmid</keyword>
<proteinExistence type="predicted"/>
<dbReference type="EMBL" id="KT897277">
    <property type="protein sequence ID" value="ALT05595.1"/>
    <property type="molecule type" value="Genomic_DNA"/>
</dbReference>
<sequence>MINEIDRLILNKLHIFLAECYENKTLIPINDIIVMFKKIFSKDISYIKYCPNGLENSLQDLVKDIYESQTVNFKELLKVFLVSYYDTIRYDIAKQRNISTKELDKYWYKSLFSQFVLENLLFRNNDQVNAFKCEYIQIGALINQFYSEKDSDKAIIIKKMINAKIENAYGRFDYKFDLPYLCA</sequence>
<dbReference type="AlphaFoldDB" id="A0A126JIH5"/>
<dbReference type="RefSeq" id="WP_172688093.1">
    <property type="nucleotide sequence ID" value="NZ_JACBBU010000011.1"/>
</dbReference>
<evidence type="ECO:0000313" key="2">
    <source>
        <dbReference type="EMBL" id="ALT05595.1"/>
    </source>
</evidence>